<dbReference type="SUPFAM" id="SSF56112">
    <property type="entry name" value="Protein kinase-like (PK-like)"/>
    <property type="match status" value="1"/>
</dbReference>
<dbReference type="OrthoDB" id="1847747at2759"/>
<reference evidence="4 5" key="1">
    <citation type="submission" date="2019-07" db="EMBL/GenBank/DDBJ databases">
        <title>De Novo Assembly of kiwifruit Actinidia rufa.</title>
        <authorList>
            <person name="Sugita-Konishi S."/>
            <person name="Sato K."/>
            <person name="Mori E."/>
            <person name="Abe Y."/>
            <person name="Kisaki G."/>
            <person name="Hamano K."/>
            <person name="Suezawa K."/>
            <person name="Otani M."/>
            <person name="Fukuda T."/>
            <person name="Manabe T."/>
            <person name="Gomi K."/>
            <person name="Tabuchi M."/>
            <person name="Akimitsu K."/>
            <person name="Kataoka I."/>
        </authorList>
    </citation>
    <scope>NUCLEOTIDE SEQUENCE [LARGE SCALE GENOMIC DNA]</scope>
    <source>
        <strain evidence="5">cv. Fuchu</strain>
    </source>
</reference>
<evidence type="ECO:0000259" key="3">
    <source>
        <dbReference type="PROSITE" id="PS50011"/>
    </source>
</evidence>
<dbReference type="PROSITE" id="PS50011">
    <property type="entry name" value="PROTEIN_KINASE_DOM"/>
    <property type="match status" value="1"/>
</dbReference>
<protein>
    <recommendedName>
        <fullName evidence="3">Protein kinase domain-containing protein</fullName>
    </recommendedName>
</protein>
<accession>A0A7J0F6L5</accession>
<proteinExistence type="predicted"/>
<dbReference type="Pfam" id="PF07714">
    <property type="entry name" value="PK_Tyr_Ser-Thr"/>
    <property type="match status" value="1"/>
</dbReference>
<keyword evidence="1" id="KW-0547">Nucleotide-binding</keyword>
<dbReference type="InterPro" id="IPR001245">
    <property type="entry name" value="Ser-Thr/Tyr_kinase_cat_dom"/>
</dbReference>
<dbReference type="EMBL" id="BJWL01000008">
    <property type="protein sequence ID" value="GFY93547.1"/>
    <property type="molecule type" value="Genomic_DNA"/>
</dbReference>
<feature type="domain" description="Protein kinase" evidence="3">
    <location>
        <begin position="118"/>
        <end position="336"/>
    </location>
</feature>
<evidence type="ECO:0000313" key="4">
    <source>
        <dbReference type="EMBL" id="GFY93547.1"/>
    </source>
</evidence>
<evidence type="ECO:0000256" key="2">
    <source>
        <dbReference type="ARBA" id="ARBA00022840"/>
    </source>
</evidence>
<organism evidence="4 5">
    <name type="scientific">Actinidia rufa</name>
    <dbReference type="NCBI Taxonomy" id="165716"/>
    <lineage>
        <taxon>Eukaryota</taxon>
        <taxon>Viridiplantae</taxon>
        <taxon>Streptophyta</taxon>
        <taxon>Embryophyta</taxon>
        <taxon>Tracheophyta</taxon>
        <taxon>Spermatophyta</taxon>
        <taxon>Magnoliopsida</taxon>
        <taxon>eudicotyledons</taxon>
        <taxon>Gunneridae</taxon>
        <taxon>Pentapetalae</taxon>
        <taxon>asterids</taxon>
        <taxon>Ericales</taxon>
        <taxon>Actinidiaceae</taxon>
        <taxon>Actinidia</taxon>
    </lineage>
</organism>
<dbReference type="Gene3D" id="1.10.510.10">
    <property type="entry name" value="Transferase(Phosphotransferase) domain 1"/>
    <property type="match status" value="1"/>
</dbReference>
<dbReference type="InterPro" id="IPR011009">
    <property type="entry name" value="Kinase-like_dom_sf"/>
</dbReference>
<dbReference type="GO" id="GO:0004672">
    <property type="term" value="F:protein kinase activity"/>
    <property type="evidence" value="ECO:0007669"/>
    <property type="project" value="InterPro"/>
</dbReference>
<dbReference type="InterPro" id="IPR000719">
    <property type="entry name" value="Prot_kinase_dom"/>
</dbReference>
<keyword evidence="5" id="KW-1185">Reference proteome</keyword>
<evidence type="ECO:0000313" key="5">
    <source>
        <dbReference type="Proteomes" id="UP000585474"/>
    </source>
</evidence>
<evidence type="ECO:0000256" key="1">
    <source>
        <dbReference type="ARBA" id="ARBA00022741"/>
    </source>
</evidence>
<dbReference type="PANTHER" id="PTHR27001:SF931">
    <property type="entry name" value="OS11G0664100 PROTEIN"/>
    <property type="match status" value="1"/>
</dbReference>
<comment type="caution">
    <text evidence="4">The sequence shown here is derived from an EMBL/GenBank/DDBJ whole genome shotgun (WGS) entry which is preliminary data.</text>
</comment>
<dbReference type="AlphaFoldDB" id="A0A7J0F6L5"/>
<sequence>MTVRIPPCAKKIACSCLLLVVIFMATLLAVIPSLMAALGAWERASLFFTSLVTGDSSVGLGLGLGLNALPMPPHLPPGLDANANASMVLLEMASPSALDATNDGREVYSTDCFMKGHNRRKVEILAGASSFQKACKTQYFSYHELEKATERFDDRQKVVDGTFMLELLVPHQNLALLLGCCTDTGCTPLVVYEYPANGTLEEPVHRSRGQKTGLDWYKRLNIASEIEGVLSFLQYEIYPPIFHQNLQSGCIFLDEDFSVRIAGFVLLNANLGDGSNSYNSSSSSHLCRTDVYSLGVVLLEIITGARPLDLPTTALQKIRSGKPQARGDCGPNSLLS</sequence>
<dbReference type="GO" id="GO:0005524">
    <property type="term" value="F:ATP binding"/>
    <property type="evidence" value="ECO:0007669"/>
    <property type="project" value="UniProtKB-KW"/>
</dbReference>
<keyword evidence="2" id="KW-0067">ATP-binding</keyword>
<dbReference type="PANTHER" id="PTHR27001">
    <property type="entry name" value="OS01G0253100 PROTEIN"/>
    <property type="match status" value="1"/>
</dbReference>
<dbReference type="Proteomes" id="UP000585474">
    <property type="component" value="Unassembled WGS sequence"/>
</dbReference>
<gene>
    <name evidence="4" type="ORF">Acr_08g0019430</name>
</gene>
<name>A0A7J0F6L5_9ERIC</name>
<dbReference type="GO" id="GO:0005886">
    <property type="term" value="C:plasma membrane"/>
    <property type="evidence" value="ECO:0007669"/>
    <property type="project" value="TreeGrafter"/>
</dbReference>